<evidence type="ECO:0000313" key="11">
    <source>
        <dbReference type="Proteomes" id="UP000001817"/>
    </source>
</evidence>
<dbReference type="AlphaFoldDB" id="Q13GC0"/>
<feature type="transmembrane region" description="Helical" evidence="9">
    <location>
        <begin position="204"/>
        <end position="226"/>
    </location>
</feature>
<dbReference type="InterPro" id="IPR001851">
    <property type="entry name" value="ABC_transp_permease"/>
</dbReference>
<keyword evidence="2" id="KW-0813">Transport</keyword>
<evidence type="ECO:0000313" key="10">
    <source>
        <dbReference type="EMBL" id="ABE36869.1"/>
    </source>
</evidence>
<feature type="transmembrane region" description="Helical" evidence="9">
    <location>
        <begin position="321"/>
        <end position="344"/>
    </location>
</feature>
<comment type="similarity">
    <text evidence="8">Belongs to the binding-protein-dependent transport system permease family. LivHM subfamily.</text>
</comment>
<organism evidence="10 11">
    <name type="scientific">Paraburkholderia xenovorans (strain LB400)</name>
    <dbReference type="NCBI Taxonomy" id="266265"/>
    <lineage>
        <taxon>Bacteria</taxon>
        <taxon>Pseudomonadati</taxon>
        <taxon>Pseudomonadota</taxon>
        <taxon>Betaproteobacteria</taxon>
        <taxon>Burkholderiales</taxon>
        <taxon>Burkholderiaceae</taxon>
        <taxon>Paraburkholderia</taxon>
    </lineage>
</organism>
<dbReference type="Proteomes" id="UP000001817">
    <property type="component" value="Chromosome 3"/>
</dbReference>
<dbReference type="PATRIC" id="fig|266265.5.peg.8759"/>
<dbReference type="KEGG" id="bxb:DR64_7455"/>
<evidence type="ECO:0000256" key="4">
    <source>
        <dbReference type="ARBA" id="ARBA00022692"/>
    </source>
</evidence>
<dbReference type="CDD" id="cd06582">
    <property type="entry name" value="TM_PBP1_LivH_like"/>
    <property type="match status" value="1"/>
</dbReference>
<feature type="transmembrane region" description="Helical" evidence="9">
    <location>
        <begin position="288"/>
        <end position="314"/>
    </location>
</feature>
<feature type="transmembrane region" description="Helical" evidence="9">
    <location>
        <begin position="258"/>
        <end position="282"/>
    </location>
</feature>
<reference evidence="10 11" key="1">
    <citation type="journal article" date="2006" name="Proc. Natl. Acad. Sci. U.S.A.">
        <title>Burkholderia xenovorans LB400 harbors a multi-replicon, 9.73-Mbp genome shaped for versatility.</title>
        <authorList>
            <person name="Chain P.S."/>
            <person name="Denef V.J."/>
            <person name="Konstantinidis K.T."/>
            <person name="Vergez L.M."/>
            <person name="Agullo L."/>
            <person name="Reyes V.L."/>
            <person name="Hauser L."/>
            <person name="Cordova M."/>
            <person name="Gomez L."/>
            <person name="Gonzalez M."/>
            <person name="Land M."/>
            <person name="Lao V."/>
            <person name="Larimer F."/>
            <person name="LiPuma J.J."/>
            <person name="Mahenthiralingam E."/>
            <person name="Malfatti S.A."/>
            <person name="Marx C.J."/>
            <person name="Parnell J.J."/>
            <person name="Ramette A."/>
            <person name="Richardson P."/>
            <person name="Seeger M."/>
            <person name="Smith D."/>
            <person name="Spilker T."/>
            <person name="Sul W.J."/>
            <person name="Tsoi T.V."/>
            <person name="Ulrich L.E."/>
            <person name="Zhulin I.B."/>
            <person name="Tiedje J.M."/>
        </authorList>
    </citation>
    <scope>NUCLEOTIDE SEQUENCE [LARGE SCALE GENOMIC DNA]</scope>
    <source>
        <strain evidence="10 11">LB400</strain>
    </source>
</reference>
<dbReference type="OrthoDB" id="5293349at2"/>
<evidence type="ECO:0000256" key="5">
    <source>
        <dbReference type="ARBA" id="ARBA00022970"/>
    </source>
</evidence>
<feature type="transmembrane region" description="Helical" evidence="9">
    <location>
        <begin position="133"/>
        <end position="151"/>
    </location>
</feature>
<dbReference type="InterPro" id="IPR052157">
    <property type="entry name" value="BCAA_transport_permease"/>
</dbReference>
<keyword evidence="11" id="KW-1185">Reference proteome</keyword>
<name>Q13GC0_PARXL</name>
<evidence type="ECO:0000256" key="9">
    <source>
        <dbReference type="SAM" id="Phobius"/>
    </source>
</evidence>
<comment type="subcellular location">
    <subcellularLocation>
        <location evidence="1">Cell membrane</location>
        <topology evidence="1">Multi-pass membrane protein</topology>
    </subcellularLocation>
</comment>
<evidence type="ECO:0000256" key="8">
    <source>
        <dbReference type="ARBA" id="ARBA00037998"/>
    </source>
</evidence>
<keyword evidence="6 9" id="KW-1133">Transmembrane helix</keyword>
<feature type="transmembrane region" description="Helical" evidence="9">
    <location>
        <begin position="20"/>
        <end position="41"/>
    </location>
</feature>
<keyword evidence="7 9" id="KW-0472">Membrane</keyword>
<dbReference type="KEGG" id="bxe:Bxe_C0996"/>
<evidence type="ECO:0000256" key="1">
    <source>
        <dbReference type="ARBA" id="ARBA00004651"/>
    </source>
</evidence>
<keyword evidence="5" id="KW-0029">Amino-acid transport</keyword>
<sequence length="357" mass="37618">MPDGTTIAFLLQDGLTSGVVYALVALAMILIFSVTRVLFIAQGEFVAFGALTMASLEQRQIPGTVYILLIFGACCAASDCWAILRPGARIAAQPASCTRHLARIAFRDLVIPGMIAALVVLLAPLHLGQLVNAVLAVALVTPLGAMTYRLAFLKIADAGPLALLFVSVAVHFVLLGIGLSVFGAEGWRTQPFLRSGITLGNFSIQGQVIVVWCASGLMLLSLWLFFSKAYLGRVLIATARNRRAAKLMGVRPELAGKAAFGVAAAISALSGILIAPSITVYYDSGFLIVLKGLVAAVIGAMSSYPLAALGALIVGVTDSSAAFFASTFKDTIVFLLLIPFLLWMSVRVGRVAEVDEE</sequence>
<accession>Q13GC0</accession>
<dbReference type="STRING" id="266265.Bxe_C0996"/>
<dbReference type="Pfam" id="PF02653">
    <property type="entry name" value="BPD_transp_2"/>
    <property type="match status" value="2"/>
</dbReference>
<evidence type="ECO:0000256" key="7">
    <source>
        <dbReference type="ARBA" id="ARBA00023136"/>
    </source>
</evidence>
<keyword evidence="4 9" id="KW-0812">Transmembrane</keyword>
<dbReference type="eggNOG" id="COG0559">
    <property type="taxonomic scope" value="Bacteria"/>
</dbReference>
<dbReference type="GO" id="GO:0006865">
    <property type="term" value="P:amino acid transport"/>
    <property type="evidence" value="ECO:0007669"/>
    <property type="project" value="UniProtKB-KW"/>
</dbReference>
<feature type="transmembrane region" description="Helical" evidence="9">
    <location>
        <begin position="61"/>
        <end position="84"/>
    </location>
</feature>
<dbReference type="EMBL" id="CP000272">
    <property type="protein sequence ID" value="ABE36869.1"/>
    <property type="molecule type" value="Genomic_DNA"/>
</dbReference>
<dbReference type="GO" id="GO:0022857">
    <property type="term" value="F:transmembrane transporter activity"/>
    <property type="evidence" value="ECO:0007669"/>
    <property type="project" value="InterPro"/>
</dbReference>
<dbReference type="PANTHER" id="PTHR11795">
    <property type="entry name" value="BRANCHED-CHAIN AMINO ACID TRANSPORT SYSTEM PERMEASE PROTEIN LIVH"/>
    <property type="match status" value="1"/>
</dbReference>
<keyword evidence="3" id="KW-1003">Cell membrane</keyword>
<feature type="transmembrane region" description="Helical" evidence="9">
    <location>
        <begin position="105"/>
        <end position="127"/>
    </location>
</feature>
<dbReference type="GO" id="GO:0005886">
    <property type="term" value="C:plasma membrane"/>
    <property type="evidence" value="ECO:0007669"/>
    <property type="project" value="UniProtKB-SubCell"/>
</dbReference>
<feature type="transmembrane region" description="Helical" evidence="9">
    <location>
        <begin position="163"/>
        <end position="184"/>
    </location>
</feature>
<protein>
    <submittedName>
        <fullName evidence="10">Amino acid/amide ABC transporter membrane protein 1, HAAT family</fullName>
    </submittedName>
</protein>
<evidence type="ECO:0000256" key="6">
    <source>
        <dbReference type="ARBA" id="ARBA00022989"/>
    </source>
</evidence>
<dbReference type="RefSeq" id="WP_011494116.1">
    <property type="nucleotide sequence ID" value="NC_007953.1"/>
</dbReference>
<proteinExistence type="inferred from homology"/>
<dbReference type="PANTHER" id="PTHR11795:SF450">
    <property type="entry name" value="ABC TRANSPORTER PERMEASE PROTEIN"/>
    <property type="match status" value="1"/>
</dbReference>
<evidence type="ECO:0000256" key="2">
    <source>
        <dbReference type="ARBA" id="ARBA00022448"/>
    </source>
</evidence>
<evidence type="ECO:0000256" key="3">
    <source>
        <dbReference type="ARBA" id="ARBA00022475"/>
    </source>
</evidence>
<gene>
    <name evidence="10" type="ORF">Bxe_C0996</name>
</gene>